<evidence type="ECO:0000313" key="12">
    <source>
        <dbReference type="Proteomes" id="UP000218238"/>
    </source>
</evidence>
<keyword evidence="12" id="KW-1185">Reference proteome</keyword>
<dbReference type="InterPro" id="IPR058625">
    <property type="entry name" value="MdtA-like_BSH"/>
</dbReference>
<feature type="region of interest" description="Disordered" evidence="7">
    <location>
        <begin position="1"/>
        <end position="25"/>
    </location>
</feature>
<dbReference type="OrthoDB" id="9811754at2"/>
<dbReference type="InterPro" id="IPR058792">
    <property type="entry name" value="Beta-barrel_RND_2"/>
</dbReference>
<organism evidence="11 12">
    <name type="scientific">Brunnivagina elsteri CCALA 953</name>
    <dbReference type="NCBI Taxonomy" id="987040"/>
    <lineage>
        <taxon>Bacteria</taxon>
        <taxon>Bacillati</taxon>
        <taxon>Cyanobacteriota</taxon>
        <taxon>Cyanophyceae</taxon>
        <taxon>Nostocales</taxon>
        <taxon>Calotrichaceae</taxon>
        <taxon>Brunnivagina</taxon>
    </lineage>
</organism>
<feature type="compositionally biased region" description="Polar residues" evidence="7">
    <location>
        <begin position="1"/>
        <end position="13"/>
    </location>
</feature>
<evidence type="ECO:0000256" key="5">
    <source>
        <dbReference type="ARBA" id="ARBA00023136"/>
    </source>
</evidence>
<dbReference type="InterPro" id="IPR050739">
    <property type="entry name" value="MFP"/>
</dbReference>
<reference evidence="11 12" key="1">
    <citation type="submission" date="2017-08" db="EMBL/GenBank/DDBJ databases">
        <title>Draft genome sequence of filamentous cyanobacterium Calothrix elsteri CCALA 953.</title>
        <authorList>
            <person name="Gagunashvili A.N."/>
            <person name="Elster J."/>
            <person name="Andresson O.S."/>
        </authorList>
    </citation>
    <scope>NUCLEOTIDE SEQUENCE [LARGE SCALE GENOMIC DNA]</scope>
    <source>
        <strain evidence="11 12">CCALA 953</strain>
    </source>
</reference>
<comment type="subcellular location">
    <subcellularLocation>
        <location evidence="1">Membrane</location>
        <topology evidence="1">Single-pass membrane protein</topology>
    </subcellularLocation>
</comment>
<evidence type="ECO:0000256" key="6">
    <source>
        <dbReference type="SAM" id="Coils"/>
    </source>
</evidence>
<sequence>MESIDSSSTQQVIDTDEQPTPVDGRDVTAITQVDVSENTDGGKKSGFRQMLPKIIIGVILGAGAIASGIYHYRWSEYSKYHLTTDVAYTSADSFPVTSRVAGIVTQITVKENEAVNPGSVLIKLDPREIQASVVQAKAALDVAKQQAEVTRENINNVPPTILSEPLSPITGNQPRLVLPKLPQSVNKQIEVNRQQYKAALATVTQRQAELKQTELQLSYANINAIAPGQIGNVNIRVGQQVQPGQTLLEIVQPNPWIVANFPENQLERIQPGQKAQIKIAAFPSRKFVGKVESVSPTPVNSIAVPSPNSTNPANNYSNNPNPSNNVRRIPVKIVFEPDSIKDFESRIAPGMSADVVIRTK</sequence>
<evidence type="ECO:0000256" key="3">
    <source>
        <dbReference type="ARBA" id="ARBA00022692"/>
    </source>
</evidence>
<dbReference type="Gene3D" id="2.40.30.170">
    <property type="match status" value="1"/>
</dbReference>
<name>A0A2A2TKB8_9CYAN</name>
<feature type="region of interest" description="Disordered" evidence="7">
    <location>
        <begin position="296"/>
        <end position="324"/>
    </location>
</feature>
<feature type="compositionally biased region" description="Low complexity" evidence="7">
    <location>
        <begin position="305"/>
        <end position="324"/>
    </location>
</feature>
<protein>
    <submittedName>
        <fullName evidence="11">Secretion protein HlyD</fullName>
    </submittedName>
</protein>
<dbReference type="Gene3D" id="2.40.50.100">
    <property type="match status" value="1"/>
</dbReference>
<dbReference type="SUPFAM" id="SSF111369">
    <property type="entry name" value="HlyD-like secretion proteins"/>
    <property type="match status" value="1"/>
</dbReference>
<keyword evidence="3 8" id="KW-0812">Transmembrane</keyword>
<dbReference type="AlphaFoldDB" id="A0A2A2TKB8"/>
<dbReference type="Pfam" id="PF25954">
    <property type="entry name" value="Beta-barrel_RND_2"/>
    <property type="match status" value="1"/>
</dbReference>
<dbReference type="GO" id="GO:0016020">
    <property type="term" value="C:membrane"/>
    <property type="evidence" value="ECO:0007669"/>
    <property type="project" value="UniProtKB-SubCell"/>
</dbReference>
<keyword evidence="6" id="KW-0175">Coiled coil</keyword>
<evidence type="ECO:0000259" key="9">
    <source>
        <dbReference type="Pfam" id="PF25917"/>
    </source>
</evidence>
<gene>
    <name evidence="11" type="ORF">CK510_10000</name>
</gene>
<dbReference type="PANTHER" id="PTHR30386">
    <property type="entry name" value="MEMBRANE FUSION SUBUNIT OF EMRAB-TOLC MULTIDRUG EFFLUX PUMP"/>
    <property type="match status" value="1"/>
</dbReference>
<evidence type="ECO:0000259" key="10">
    <source>
        <dbReference type="Pfam" id="PF25954"/>
    </source>
</evidence>
<evidence type="ECO:0000256" key="7">
    <source>
        <dbReference type="SAM" id="MobiDB-lite"/>
    </source>
</evidence>
<keyword evidence="5 8" id="KW-0472">Membrane</keyword>
<evidence type="ECO:0000256" key="1">
    <source>
        <dbReference type="ARBA" id="ARBA00004167"/>
    </source>
</evidence>
<feature type="coiled-coil region" evidence="6">
    <location>
        <begin position="186"/>
        <end position="213"/>
    </location>
</feature>
<dbReference type="EMBL" id="NTFS01000084">
    <property type="protein sequence ID" value="PAX56567.1"/>
    <property type="molecule type" value="Genomic_DNA"/>
</dbReference>
<evidence type="ECO:0000256" key="4">
    <source>
        <dbReference type="ARBA" id="ARBA00022989"/>
    </source>
</evidence>
<dbReference type="PANTHER" id="PTHR30386:SF26">
    <property type="entry name" value="TRANSPORT PROTEIN COMB"/>
    <property type="match status" value="1"/>
</dbReference>
<feature type="domain" description="CusB-like beta-barrel" evidence="10">
    <location>
        <begin position="256"/>
        <end position="297"/>
    </location>
</feature>
<evidence type="ECO:0000256" key="8">
    <source>
        <dbReference type="SAM" id="Phobius"/>
    </source>
</evidence>
<proteinExistence type="inferred from homology"/>
<dbReference type="Pfam" id="PF25917">
    <property type="entry name" value="BSH_RND"/>
    <property type="match status" value="1"/>
</dbReference>
<feature type="transmembrane region" description="Helical" evidence="8">
    <location>
        <begin position="54"/>
        <end position="72"/>
    </location>
</feature>
<evidence type="ECO:0000256" key="2">
    <source>
        <dbReference type="ARBA" id="ARBA00009477"/>
    </source>
</evidence>
<comment type="caution">
    <text evidence="11">The sequence shown here is derived from an EMBL/GenBank/DDBJ whole genome shotgun (WGS) entry which is preliminary data.</text>
</comment>
<feature type="domain" description="Multidrug resistance protein MdtA-like barrel-sandwich hybrid" evidence="9">
    <location>
        <begin position="96"/>
        <end position="251"/>
    </location>
</feature>
<comment type="similarity">
    <text evidence="2">Belongs to the membrane fusion protein (MFP) (TC 8.A.1) family.</text>
</comment>
<evidence type="ECO:0000313" key="11">
    <source>
        <dbReference type="EMBL" id="PAX56567.1"/>
    </source>
</evidence>
<dbReference type="Proteomes" id="UP000218238">
    <property type="component" value="Unassembled WGS sequence"/>
</dbReference>
<accession>A0A2A2TKB8</accession>
<keyword evidence="4 8" id="KW-1133">Transmembrane helix</keyword>